<dbReference type="Proteomes" id="UP001283361">
    <property type="component" value="Unassembled WGS sequence"/>
</dbReference>
<comment type="caution">
    <text evidence="7">The sequence shown here is derived from an EMBL/GenBank/DDBJ whole genome shotgun (WGS) entry which is preliminary data.</text>
</comment>
<accession>A0AAE0XW95</accession>
<feature type="transmembrane region" description="Helical" evidence="5">
    <location>
        <begin position="21"/>
        <end position="42"/>
    </location>
</feature>
<dbReference type="InterPro" id="IPR026082">
    <property type="entry name" value="ABCA"/>
</dbReference>
<organism evidence="7 8">
    <name type="scientific">Elysia crispata</name>
    <name type="common">lettuce slug</name>
    <dbReference type="NCBI Taxonomy" id="231223"/>
    <lineage>
        <taxon>Eukaryota</taxon>
        <taxon>Metazoa</taxon>
        <taxon>Spiralia</taxon>
        <taxon>Lophotrochozoa</taxon>
        <taxon>Mollusca</taxon>
        <taxon>Gastropoda</taxon>
        <taxon>Heterobranchia</taxon>
        <taxon>Euthyneura</taxon>
        <taxon>Panpulmonata</taxon>
        <taxon>Sacoglossa</taxon>
        <taxon>Placobranchoidea</taxon>
        <taxon>Plakobranchidae</taxon>
        <taxon>Elysia</taxon>
    </lineage>
</organism>
<evidence type="ECO:0000256" key="3">
    <source>
        <dbReference type="ARBA" id="ARBA00022989"/>
    </source>
</evidence>
<dbReference type="EMBL" id="JAWDGP010007405">
    <property type="protein sequence ID" value="KAK3720507.1"/>
    <property type="molecule type" value="Genomic_DNA"/>
</dbReference>
<gene>
    <name evidence="7" type="ORF">RRG08_058395</name>
</gene>
<keyword evidence="4 5" id="KW-0472">Membrane</keyword>
<protein>
    <recommendedName>
        <fullName evidence="6">ABC-2 type transporter transmembrane domain-containing protein</fullName>
    </recommendedName>
</protein>
<reference evidence="7" key="1">
    <citation type="journal article" date="2023" name="G3 (Bethesda)">
        <title>A reference genome for the long-term kleptoplast-retaining sea slug Elysia crispata morphotype clarki.</title>
        <authorList>
            <person name="Eastman K.E."/>
            <person name="Pendleton A.L."/>
            <person name="Shaikh M.A."/>
            <person name="Suttiyut T."/>
            <person name="Ogas R."/>
            <person name="Tomko P."/>
            <person name="Gavelis G."/>
            <person name="Widhalm J.R."/>
            <person name="Wisecaver J.H."/>
        </authorList>
    </citation>
    <scope>NUCLEOTIDE SEQUENCE</scope>
    <source>
        <strain evidence="7">ECLA1</strain>
    </source>
</reference>
<comment type="subcellular location">
    <subcellularLocation>
        <location evidence="1">Membrane</location>
        <topology evidence="1">Multi-pass membrane protein</topology>
    </subcellularLocation>
</comment>
<keyword evidence="8" id="KW-1185">Reference proteome</keyword>
<evidence type="ECO:0000256" key="1">
    <source>
        <dbReference type="ARBA" id="ARBA00004141"/>
    </source>
</evidence>
<dbReference type="InterPro" id="IPR013525">
    <property type="entry name" value="ABC2_TM"/>
</dbReference>
<feature type="transmembrane region" description="Helical" evidence="5">
    <location>
        <begin position="239"/>
        <end position="259"/>
    </location>
</feature>
<dbReference type="PANTHER" id="PTHR19229">
    <property type="entry name" value="ATP-BINDING CASSETTE TRANSPORTER SUBFAMILY A ABCA"/>
    <property type="match status" value="1"/>
</dbReference>
<evidence type="ECO:0000313" key="7">
    <source>
        <dbReference type="EMBL" id="KAK3720507.1"/>
    </source>
</evidence>
<feature type="transmembrane region" description="Helical" evidence="5">
    <location>
        <begin position="322"/>
        <end position="345"/>
    </location>
</feature>
<dbReference type="GO" id="GO:0140359">
    <property type="term" value="F:ABC-type transporter activity"/>
    <property type="evidence" value="ECO:0007669"/>
    <property type="project" value="InterPro"/>
</dbReference>
<keyword evidence="2 5" id="KW-0812">Transmembrane</keyword>
<proteinExistence type="predicted"/>
<keyword evidence="3 5" id="KW-1133">Transmembrane helix</keyword>
<dbReference type="Pfam" id="PF12698">
    <property type="entry name" value="ABC2_membrane_3"/>
    <property type="match status" value="1"/>
</dbReference>
<evidence type="ECO:0000259" key="6">
    <source>
        <dbReference type="Pfam" id="PF12698"/>
    </source>
</evidence>
<dbReference type="GO" id="GO:0016020">
    <property type="term" value="C:membrane"/>
    <property type="evidence" value="ECO:0007669"/>
    <property type="project" value="UniProtKB-SubCell"/>
</dbReference>
<dbReference type="GO" id="GO:0005319">
    <property type="term" value="F:lipid transporter activity"/>
    <property type="evidence" value="ECO:0007669"/>
    <property type="project" value="TreeGrafter"/>
</dbReference>
<dbReference type="PANTHER" id="PTHR19229:SF250">
    <property type="entry name" value="ABC TRANSPORTER DOMAIN-CONTAINING PROTEIN-RELATED"/>
    <property type="match status" value="1"/>
</dbReference>
<evidence type="ECO:0000256" key="4">
    <source>
        <dbReference type="ARBA" id="ARBA00023136"/>
    </source>
</evidence>
<sequence length="354" mass="40682">MSICRHLRLLLWKNMKIKVRQPVTLAAELLVPLLCALLLVILRSNVKVKIVDDPVVYRPAEMNFPDYFYQAHSLIFYSPATNSTSLLMDLFKKTFMKEFKGMGLLRMRAFPSGVEDIPRRMKSESASLLIEFRDMNGEALDGQAIPANIQYILHPRVEAFHLHTAETYPYPPYNWPPCGDDDPLGLSGVQYIMGLSLARYWTVQEKRDPWMKTFGLQTQCLPFPPYEEDPMVMILITTYSSYLITSFLISAVMFTKAIVFEKEFKLKETLKLVGVNHSIYWISWLISFSLYFVPVLAGYTVLMTVAFTPDSWPVMGKVDPSLFFAFLLCYGLAIITFSFMVSTFVDKGESKRLR</sequence>
<evidence type="ECO:0000313" key="8">
    <source>
        <dbReference type="Proteomes" id="UP001283361"/>
    </source>
</evidence>
<feature type="domain" description="ABC-2 type transporter transmembrane" evidence="6">
    <location>
        <begin position="238"/>
        <end position="349"/>
    </location>
</feature>
<evidence type="ECO:0000256" key="5">
    <source>
        <dbReference type="SAM" id="Phobius"/>
    </source>
</evidence>
<name>A0AAE0XW95_9GAST</name>
<evidence type="ECO:0000256" key="2">
    <source>
        <dbReference type="ARBA" id="ARBA00022692"/>
    </source>
</evidence>
<dbReference type="AlphaFoldDB" id="A0AAE0XW95"/>
<feature type="transmembrane region" description="Helical" evidence="5">
    <location>
        <begin position="279"/>
        <end position="302"/>
    </location>
</feature>